<evidence type="ECO:0000256" key="4">
    <source>
        <dbReference type="ARBA" id="ARBA00013229"/>
    </source>
</evidence>
<dbReference type="GO" id="GO:0030599">
    <property type="term" value="F:pectinesterase activity"/>
    <property type="evidence" value="ECO:0007669"/>
    <property type="project" value="UniProtKB-EC"/>
</dbReference>
<evidence type="ECO:0000259" key="8">
    <source>
        <dbReference type="Pfam" id="PF01095"/>
    </source>
</evidence>
<keyword evidence="5" id="KW-0134">Cell wall</keyword>
<comment type="pathway">
    <text evidence="2">Glycan metabolism; pectin degradation; 2-dehydro-3-deoxy-D-gluconate from pectin: step 1/5.</text>
</comment>
<comment type="subcellular location">
    <subcellularLocation>
        <location evidence="1">Secreted</location>
        <location evidence="1">Cell wall</location>
    </subcellularLocation>
</comment>
<dbReference type="GO" id="GO:0045490">
    <property type="term" value="P:pectin catabolic process"/>
    <property type="evidence" value="ECO:0007669"/>
    <property type="project" value="TreeGrafter"/>
</dbReference>
<comment type="caution">
    <text evidence="9">The sequence shown here is derived from an EMBL/GenBank/DDBJ whole genome shotgun (WGS) entry which is preliminary data.</text>
</comment>
<sequence>MRGGGEELNGGGSYITAQGCNNSDDPSGFIFKDCYIFRSDPIWLGRNYRPYSRVGFADNYMENIIISEDWNASFIPEMKKQQSIVNREFTTYSETNCRGPGSDMWKRVPWEKKLSEDQANKFASTSSFIDGNGWLAQCRT</sequence>
<dbReference type="InterPro" id="IPR012334">
    <property type="entry name" value="Pectin_lyas_fold"/>
</dbReference>
<dbReference type="PANTHER" id="PTHR31321">
    <property type="entry name" value="ACYL-COA THIOESTER HYDROLASE YBHC-RELATED"/>
    <property type="match status" value="1"/>
</dbReference>
<dbReference type="EMBL" id="JBEDUW010000006">
    <property type="protein sequence ID" value="KAK9919771.1"/>
    <property type="molecule type" value="Genomic_DNA"/>
</dbReference>
<proteinExistence type="inferred from homology"/>
<accession>A0AAW1W4F1</accession>
<dbReference type="PANTHER" id="PTHR31321:SF85">
    <property type="entry name" value="PECTINESTERASE CATALYTIC DOMAIN-CONTAINING PROTEIN"/>
    <property type="match status" value="1"/>
</dbReference>
<dbReference type="GO" id="GO:0042545">
    <property type="term" value="P:cell wall modification"/>
    <property type="evidence" value="ECO:0007669"/>
    <property type="project" value="InterPro"/>
</dbReference>
<organism evidence="9 10">
    <name type="scientific">Rubus argutus</name>
    <name type="common">Southern blackberry</name>
    <dbReference type="NCBI Taxonomy" id="59490"/>
    <lineage>
        <taxon>Eukaryota</taxon>
        <taxon>Viridiplantae</taxon>
        <taxon>Streptophyta</taxon>
        <taxon>Embryophyta</taxon>
        <taxon>Tracheophyta</taxon>
        <taxon>Spermatophyta</taxon>
        <taxon>Magnoliopsida</taxon>
        <taxon>eudicotyledons</taxon>
        <taxon>Gunneridae</taxon>
        <taxon>Pentapetalae</taxon>
        <taxon>rosids</taxon>
        <taxon>fabids</taxon>
        <taxon>Rosales</taxon>
        <taxon>Rosaceae</taxon>
        <taxon>Rosoideae</taxon>
        <taxon>Rosoideae incertae sedis</taxon>
        <taxon>Rubus</taxon>
    </lineage>
</organism>
<evidence type="ECO:0000313" key="9">
    <source>
        <dbReference type="EMBL" id="KAK9919771.1"/>
    </source>
</evidence>
<keyword evidence="6" id="KW-0378">Hydrolase</keyword>
<evidence type="ECO:0000256" key="1">
    <source>
        <dbReference type="ARBA" id="ARBA00004191"/>
    </source>
</evidence>
<evidence type="ECO:0000313" key="10">
    <source>
        <dbReference type="Proteomes" id="UP001457282"/>
    </source>
</evidence>
<dbReference type="Pfam" id="PF01095">
    <property type="entry name" value="Pectinesterase"/>
    <property type="match status" value="1"/>
</dbReference>
<dbReference type="Gene3D" id="2.160.20.10">
    <property type="entry name" value="Single-stranded right-handed beta-helix, Pectin lyase-like"/>
    <property type="match status" value="1"/>
</dbReference>
<dbReference type="PROSITE" id="PS51257">
    <property type="entry name" value="PROKAR_LIPOPROTEIN"/>
    <property type="match status" value="1"/>
</dbReference>
<dbReference type="SUPFAM" id="SSF51126">
    <property type="entry name" value="Pectin lyase-like"/>
    <property type="match status" value="1"/>
</dbReference>
<evidence type="ECO:0000256" key="2">
    <source>
        <dbReference type="ARBA" id="ARBA00005184"/>
    </source>
</evidence>
<dbReference type="InterPro" id="IPR011050">
    <property type="entry name" value="Pectin_lyase_fold/virulence"/>
</dbReference>
<name>A0AAW1W4F1_RUBAR</name>
<comment type="similarity">
    <text evidence="3">Belongs to the pectinesterase family.</text>
</comment>
<evidence type="ECO:0000256" key="7">
    <source>
        <dbReference type="ARBA" id="ARBA00023085"/>
    </source>
</evidence>
<evidence type="ECO:0000256" key="5">
    <source>
        <dbReference type="ARBA" id="ARBA00022512"/>
    </source>
</evidence>
<dbReference type="InterPro" id="IPR000070">
    <property type="entry name" value="Pectinesterase_cat"/>
</dbReference>
<keyword evidence="7" id="KW-0063">Aspartyl esterase</keyword>
<protein>
    <recommendedName>
        <fullName evidence="4">pectinesterase</fullName>
        <ecNumber evidence="4">3.1.1.11</ecNumber>
    </recommendedName>
</protein>
<dbReference type="Proteomes" id="UP001457282">
    <property type="component" value="Unassembled WGS sequence"/>
</dbReference>
<dbReference type="AlphaFoldDB" id="A0AAW1W4F1"/>
<reference evidence="9 10" key="1">
    <citation type="journal article" date="2023" name="G3 (Bethesda)">
        <title>A chromosome-length genome assembly and annotation of blackberry (Rubus argutus, cv. 'Hillquist').</title>
        <authorList>
            <person name="Bruna T."/>
            <person name="Aryal R."/>
            <person name="Dudchenko O."/>
            <person name="Sargent D.J."/>
            <person name="Mead D."/>
            <person name="Buti M."/>
            <person name="Cavallini A."/>
            <person name="Hytonen T."/>
            <person name="Andres J."/>
            <person name="Pham M."/>
            <person name="Weisz D."/>
            <person name="Mascagni F."/>
            <person name="Usai G."/>
            <person name="Natali L."/>
            <person name="Bassil N."/>
            <person name="Fernandez G.E."/>
            <person name="Lomsadze A."/>
            <person name="Armour M."/>
            <person name="Olukolu B."/>
            <person name="Poorten T."/>
            <person name="Britton C."/>
            <person name="Davik J."/>
            <person name="Ashrafi H."/>
            <person name="Aiden E.L."/>
            <person name="Borodovsky M."/>
            <person name="Worthington M."/>
        </authorList>
    </citation>
    <scope>NUCLEOTIDE SEQUENCE [LARGE SCALE GENOMIC DNA]</scope>
    <source>
        <strain evidence="9">PI 553951</strain>
    </source>
</reference>
<keyword evidence="10" id="KW-1185">Reference proteome</keyword>
<gene>
    <name evidence="9" type="ORF">M0R45_028349</name>
</gene>
<evidence type="ECO:0000256" key="3">
    <source>
        <dbReference type="ARBA" id="ARBA00008891"/>
    </source>
</evidence>
<feature type="domain" description="Pectinesterase catalytic" evidence="8">
    <location>
        <begin position="13"/>
        <end position="132"/>
    </location>
</feature>
<dbReference type="EC" id="3.1.1.11" evidence="4"/>
<keyword evidence="5" id="KW-0964">Secreted</keyword>
<evidence type="ECO:0000256" key="6">
    <source>
        <dbReference type="ARBA" id="ARBA00022801"/>
    </source>
</evidence>